<evidence type="ECO:0000313" key="4">
    <source>
        <dbReference type="EMBL" id="ABD07794.1"/>
    </source>
</evidence>
<gene>
    <name evidence="4" type="ordered locus">RPB_3096</name>
</gene>
<dbReference type="InterPro" id="IPR000674">
    <property type="entry name" value="Ald_Oxase/Xan_DH_a/b"/>
</dbReference>
<dbReference type="InterPro" id="IPR008274">
    <property type="entry name" value="AldOxase/xan_DH_MoCoBD1"/>
</dbReference>
<dbReference type="InterPro" id="IPR036856">
    <property type="entry name" value="Ald_Oxase/Xan_DH_a/b_sf"/>
</dbReference>
<dbReference type="InterPro" id="IPR046867">
    <property type="entry name" value="AldOxase/xan_DH_MoCoBD2"/>
</dbReference>
<keyword evidence="2 4" id="KW-0560">Oxidoreductase</keyword>
<dbReference type="SMART" id="SM01008">
    <property type="entry name" value="Ald_Xan_dh_C"/>
    <property type="match status" value="1"/>
</dbReference>
<dbReference type="Gene3D" id="3.30.365.10">
    <property type="entry name" value="Aldehyde oxidase/xanthine dehydrogenase, molybdopterin binding domain"/>
    <property type="match status" value="4"/>
</dbReference>
<dbReference type="AlphaFoldDB" id="Q2IVG6"/>
<dbReference type="InterPro" id="IPR022657">
    <property type="entry name" value="De-COase2_CS"/>
</dbReference>
<protein>
    <submittedName>
        <fullName evidence="4">Xanthine dehydrogenase, molybdenum binding subunit apoprotein</fullName>
        <ecNumber evidence="4">1.17.1.4</ecNumber>
    </submittedName>
</protein>
<reference evidence="4 5" key="1">
    <citation type="submission" date="2006-01" db="EMBL/GenBank/DDBJ databases">
        <title>Complete sequence of Rhodopseudomonas palustris HaA2.</title>
        <authorList>
            <consortium name="US DOE Joint Genome Institute"/>
            <person name="Copeland A."/>
            <person name="Lucas S."/>
            <person name="Lapidus A."/>
            <person name="Barry K."/>
            <person name="Detter J.C."/>
            <person name="Glavina T."/>
            <person name="Hammon N."/>
            <person name="Israni S."/>
            <person name="Pitluck S."/>
            <person name="Chain P."/>
            <person name="Malfatti S."/>
            <person name="Shin M."/>
            <person name="Vergez L."/>
            <person name="Schmutz J."/>
            <person name="Larimer F."/>
            <person name="Land M."/>
            <person name="Hauser L."/>
            <person name="Pelletier D.A."/>
            <person name="Kyrpides N."/>
            <person name="Anderson I."/>
            <person name="Oda Y."/>
            <person name="Harwood C.S."/>
            <person name="Richardson P."/>
        </authorList>
    </citation>
    <scope>NUCLEOTIDE SEQUENCE [LARGE SCALE GENOMIC DNA]</scope>
    <source>
        <strain evidence="4 5">HaA2</strain>
    </source>
</reference>
<dbReference type="Pfam" id="PF20256">
    <property type="entry name" value="MoCoBD_2"/>
    <property type="match status" value="1"/>
</dbReference>
<sequence>MAETGGFIGKSVPRREDKRLLTGKGEFVADLKLPSMLHAAFVRSQVAHGRIKSVDLSRALRSPGVVYAISGPDLAKLLPPVPDTQLSLPKKWTTRVQHTFLNPQQPLLAYDKVRHVGEAVAVILAESRYLAEDAAELVTMEIEPLPAVVDPEAGLTRDSAVLHEQYDTNLIGDFAIAKGDVETALANAPHRMKRRFYHHRYAAIPMEGRGVAANYDARTDSINIWSACQVIHWLRREASTVLGMPEARIRCVALDVGGGFGVKGHVYPEELLIPYLAREVGRPVKWIEDRHEHFMSACHSRDQTHDVEFGFDDDGRLLAFQDEFLVDCGAWNPIGSGIAYNTAVHLPGPYKFEHFAVRSKIVATNKVPNAPYRGAGRPEATFAMERVIDLIAAELGLDPADVRMRNMIPASEMPYRLGLPYRDGEPIVYDSGDYPESLRQALAALGGVDAFRDRQRAARAQGRYFGLGLGCYVEGTGVGPFESATVRVDPTGKIYLAGGACPQGQGMETIFSQIVADAWQVQPDDVVVALADTSVISIGFGTIASRSTVNLSGAIHTASQSLQKKVFAIAADMLECSPADLELRNGTVGLVGVPGREIPLARIAKAAMPGWDNKRPAGVSAGLEETAYFEPPTVTWAYATHAAIVELDVELGRVEIEKYVIVHDCGVVVNPMLVDGQINGGAVQGLGGALLEELSYDSEGQLLVGSFMDYLVPGASDVPHFELKHMHFPSPLNPYGVKGVGEGSAIAPPVVIANAVSDALSHLKVEFNSTPIRPEHIVTAFG</sequence>
<evidence type="ECO:0000259" key="3">
    <source>
        <dbReference type="SMART" id="SM01008"/>
    </source>
</evidence>
<dbReference type="STRING" id="316058.RPB_3096"/>
<dbReference type="PROSITE" id="PS00879">
    <property type="entry name" value="ODR_DC_2_2"/>
    <property type="match status" value="1"/>
</dbReference>
<dbReference type="Gene3D" id="3.90.1170.50">
    <property type="entry name" value="Aldehyde oxidase/xanthine dehydrogenase, a/b hammerhead"/>
    <property type="match status" value="1"/>
</dbReference>
<proteinExistence type="predicted"/>
<feature type="domain" description="Aldehyde oxidase/xanthine dehydrogenase a/b hammerhead" evidence="3">
    <location>
        <begin position="22"/>
        <end position="146"/>
    </location>
</feature>
<keyword evidence="5" id="KW-1185">Reference proteome</keyword>
<dbReference type="PANTHER" id="PTHR11908:SF132">
    <property type="entry name" value="ALDEHYDE OXIDASE 1-RELATED"/>
    <property type="match status" value="1"/>
</dbReference>
<evidence type="ECO:0000256" key="1">
    <source>
        <dbReference type="ARBA" id="ARBA00022505"/>
    </source>
</evidence>
<dbReference type="Pfam" id="PF01315">
    <property type="entry name" value="Ald_Xan_dh_C"/>
    <property type="match status" value="1"/>
</dbReference>
<dbReference type="Proteomes" id="UP000008809">
    <property type="component" value="Chromosome"/>
</dbReference>
<dbReference type="SUPFAM" id="SSF56003">
    <property type="entry name" value="Molybdenum cofactor-binding domain"/>
    <property type="match status" value="1"/>
</dbReference>
<name>Q2IVG6_RHOP2</name>
<dbReference type="InterPro" id="IPR016208">
    <property type="entry name" value="Ald_Oxase/xanthine_DH-like"/>
</dbReference>
<dbReference type="EMBL" id="CP000250">
    <property type="protein sequence ID" value="ABD07794.1"/>
    <property type="molecule type" value="Genomic_DNA"/>
</dbReference>
<evidence type="ECO:0000256" key="2">
    <source>
        <dbReference type="ARBA" id="ARBA00023002"/>
    </source>
</evidence>
<accession>Q2IVG6</accession>
<dbReference type="GO" id="GO:0005506">
    <property type="term" value="F:iron ion binding"/>
    <property type="evidence" value="ECO:0007669"/>
    <property type="project" value="InterPro"/>
</dbReference>
<dbReference type="PANTHER" id="PTHR11908">
    <property type="entry name" value="XANTHINE DEHYDROGENASE"/>
    <property type="match status" value="1"/>
</dbReference>
<dbReference type="HOGENOM" id="CLU_001681_2_0_5"/>
<evidence type="ECO:0000313" key="5">
    <source>
        <dbReference type="Proteomes" id="UP000008809"/>
    </source>
</evidence>
<dbReference type="KEGG" id="rpb:RPB_3096"/>
<dbReference type="eggNOG" id="COG1529">
    <property type="taxonomic scope" value="Bacteria"/>
</dbReference>
<dbReference type="RefSeq" id="WP_011441978.1">
    <property type="nucleotide sequence ID" value="NC_007778.1"/>
</dbReference>
<dbReference type="EC" id="1.17.1.4" evidence="4"/>
<organism evidence="4 5">
    <name type="scientific">Rhodopseudomonas palustris (strain HaA2)</name>
    <dbReference type="NCBI Taxonomy" id="316058"/>
    <lineage>
        <taxon>Bacteria</taxon>
        <taxon>Pseudomonadati</taxon>
        <taxon>Pseudomonadota</taxon>
        <taxon>Alphaproteobacteria</taxon>
        <taxon>Hyphomicrobiales</taxon>
        <taxon>Nitrobacteraceae</taxon>
        <taxon>Rhodopseudomonas</taxon>
    </lineage>
</organism>
<dbReference type="GO" id="GO:0004854">
    <property type="term" value="F:xanthine dehydrogenase activity"/>
    <property type="evidence" value="ECO:0007669"/>
    <property type="project" value="UniProtKB-EC"/>
</dbReference>
<dbReference type="Pfam" id="PF02738">
    <property type="entry name" value="MoCoBD_1"/>
    <property type="match status" value="1"/>
</dbReference>
<dbReference type="InterPro" id="IPR037165">
    <property type="entry name" value="AldOxase/xan_DH_Mopterin-bd_sf"/>
</dbReference>
<dbReference type="SUPFAM" id="SSF54665">
    <property type="entry name" value="CO dehydrogenase molybdoprotein N-domain-like"/>
    <property type="match status" value="1"/>
</dbReference>
<dbReference type="OrthoDB" id="9758509at2"/>
<keyword evidence="1" id="KW-0500">Molybdenum</keyword>